<evidence type="ECO:0000313" key="3">
    <source>
        <dbReference type="EMBL" id="QHU30320.1"/>
    </source>
</evidence>
<keyword evidence="1" id="KW-0175">Coiled coil</keyword>
<feature type="compositionally biased region" description="Polar residues" evidence="2">
    <location>
        <begin position="9"/>
        <end position="19"/>
    </location>
</feature>
<accession>A0A6C0LIR2</accession>
<feature type="compositionally biased region" description="Polar residues" evidence="2">
    <location>
        <begin position="137"/>
        <end position="156"/>
    </location>
</feature>
<dbReference type="AlphaFoldDB" id="A0A6C0LIR2"/>
<proteinExistence type="predicted"/>
<feature type="region of interest" description="Disordered" evidence="2">
    <location>
        <begin position="1"/>
        <end position="22"/>
    </location>
</feature>
<feature type="compositionally biased region" description="Low complexity" evidence="2">
    <location>
        <begin position="365"/>
        <end position="376"/>
    </location>
</feature>
<evidence type="ECO:0000256" key="1">
    <source>
        <dbReference type="SAM" id="Coils"/>
    </source>
</evidence>
<reference evidence="3" key="1">
    <citation type="journal article" date="2020" name="Nature">
        <title>Giant virus diversity and host interactions through global metagenomics.</title>
        <authorList>
            <person name="Schulz F."/>
            <person name="Roux S."/>
            <person name="Paez-Espino D."/>
            <person name="Jungbluth S."/>
            <person name="Walsh D.A."/>
            <person name="Denef V.J."/>
            <person name="McMahon K.D."/>
            <person name="Konstantinidis K.T."/>
            <person name="Eloe-Fadrosh E.A."/>
            <person name="Kyrpides N.C."/>
            <person name="Woyke T."/>
        </authorList>
    </citation>
    <scope>NUCLEOTIDE SEQUENCE</scope>
    <source>
        <strain evidence="3">GVMAG-M-3300027833-11</strain>
    </source>
</reference>
<sequence>MSKAFKPFNKSSGTSSERTNNLRRKAMYSAITSSQRKGELEQYQETNRNFTVKKCTSPNFSTLNQVRSYKTYMDLSIGKNIVNPLLNGQEGYTMDGRIGSFYKATVSDSNTIYTSPSAGGSPPLPDISNGNGKIAWSNDSQGDTPTGSDQYDNSDNYPGYVVDPYNTFSRHCDTETYTLKNDVRVVTLYGRWLESYWQATGGQYTNGLSFPNTVTFGTQATNTNPAIVNKAAPMTRVPDSAATPSATAAQAAVATAQADVNTAQGVVDAATTAAANATAALAQAYAALVETGPGSDTAQGVVDAATTAAANADADLAQAYTDLSNAEADLAQAYAAVANAEAAVATANPFADGETKYCPSPTADTSTNSGSLGSTLVDLQGHAES</sequence>
<protein>
    <submittedName>
        <fullName evidence="3">Uncharacterized protein</fullName>
    </submittedName>
</protein>
<organism evidence="3">
    <name type="scientific">viral metagenome</name>
    <dbReference type="NCBI Taxonomy" id="1070528"/>
    <lineage>
        <taxon>unclassified sequences</taxon>
        <taxon>metagenomes</taxon>
        <taxon>organismal metagenomes</taxon>
    </lineage>
</organism>
<evidence type="ECO:0000256" key="2">
    <source>
        <dbReference type="SAM" id="MobiDB-lite"/>
    </source>
</evidence>
<name>A0A6C0LIR2_9ZZZZ</name>
<dbReference type="EMBL" id="MN740505">
    <property type="protein sequence ID" value="QHU30320.1"/>
    <property type="molecule type" value="Genomic_DNA"/>
</dbReference>
<feature type="region of interest" description="Disordered" evidence="2">
    <location>
        <begin position="113"/>
        <end position="156"/>
    </location>
</feature>
<feature type="region of interest" description="Disordered" evidence="2">
    <location>
        <begin position="359"/>
        <end position="385"/>
    </location>
</feature>
<feature type="coiled-coil region" evidence="1">
    <location>
        <begin position="309"/>
        <end position="343"/>
    </location>
</feature>